<evidence type="ECO:0000256" key="1">
    <source>
        <dbReference type="SAM" id="Phobius"/>
    </source>
</evidence>
<name>A0A3Q8WUK8_9ACTO</name>
<dbReference type="KEGG" id="fsl:EJO69_08090"/>
<gene>
    <name evidence="2" type="ORF">EJO69_08090</name>
</gene>
<dbReference type="InterPro" id="IPR025962">
    <property type="entry name" value="SdpI/YhfL"/>
</dbReference>
<keyword evidence="1" id="KW-0472">Membrane</keyword>
<feature type="transmembrane region" description="Helical" evidence="1">
    <location>
        <begin position="69"/>
        <end position="98"/>
    </location>
</feature>
<sequence length="118" mass="11718">MTWIEIVCFLLVATGVGLVIVGRRQAGRRLGRGSSLGTRTRQTSLSEAAWAAGNEAAAPYSYAQGAVCVAAGLVGILLGGIIATVAIGAAAVAVLVLAGFQVARANAAAEHAEGGDTP</sequence>
<dbReference type="AlphaFoldDB" id="A0A3Q8WUK8"/>
<proteinExistence type="predicted"/>
<protein>
    <recommendedName>
        <fullName evidence="4">SdpI family protein</fullName>
    </recommendedName>
</protein>
<reference evidence="2 3" key="1">
    <citation type="submission" date="2018-12" db="EMBL/GenBank/DDBJ databases">
        <title>Complete genome sequence of Flaviflexus salsibiostraticola KCTC 33148.</title>
        <authorList>
            <person name="Bae J.-W."/>
        </authorList>
    </citation>
    <scope>NUCLEOTIDE SEQUENCE [LARGE SCALE GENOMIC DNA]</scope>
    <source>
        <strain evidence="2 3">KCTC 33148</strain>
    </source>
</reference>
<dbReference type="Proteomes" id="UP000270021">
    <property type="component" value="Chromosome"/>
</dbReference>
<keyword evidence="3" id="KW-1185">Reference proteome</keyword>
<keyword evidence="1" id="KW-0812">Transmembrane</keyword>
<accession>A0A3Q8WUK8</accession>
<organism evidence="2 3">
    <name type="scientific">Flaviflexus salsibiostraticola</name>
    <dbReference type="NCBI Taxonomy" id="1282737"/>
    <lineage>
        <taxon>Bacteria</taxon>
        <taxon>Bacillati</taxon>
        <taxon>Actinomycetota</taxon>
        <taxon>Actinomycetes</taxon>
        <taxon>Actinomycetales</taxon>
        <taxon>Actinomycetaceae</taxon>
        <taxon>Flaviflexus</taxon>
    </lineage>
</organism>
<evidence type="ECO:0000313" key="3">
    <source>
        <dbReference type="Proteomes" id="UP000270021"/>
    </source>
</evidence>
<evidence type="ECO:0000313" key="2">
    <source>
        <dbReference type="EMBL" id="AZN30271.1"/>
    </source>
</evidence>
<dbReference type="RefSeq" id="WP_126040863.1">
    <property type="nucleotide sequence ID" value="NZ_CP034438.1"/>
</dbReference>
<evidence type="ECO:0008006" key="4">
    <source>
        <dbReference type="Google" id="ProtNLM"/>
    </source>
</evidence>
<keyword evidence="1" id="KW-1133">Transmembrane helix</keyword>
<dbReference type="EMBL" id="CP034438">
    <property type="protein sequence ID" value="AZN30271.1"/>
    <property type="molecule type" value="Genomic_DNA"/>
</dbReference>
<dbReference type="Pfam" id="PF13630">
    <property type="entry name" value="SdpI"/>
    <property type="match status" value="1"/>
</dbReference>